<dbReference type="InterPro" id="IPR001789">
    <property type="entry name" value="Sig_transdc_resp-reg_receiver"/>
</dbReference>
<dbReference type="InterPro" id="IPR050469">
    <property type="entry name" value="Diguanylate_Cyclase"/>
</dbReference>
<feature type="domain" description="HPt" evidence="6">
    <location>
        <begin position="15"/>
        <end position="110"/>
    </location>
</feature>
<dbReference type="SMART" id="SM00448">
    <property type="entry name" value="REC"/>
    <property type="match status" value="2"/>
</dbReference>
<dbReference type="InterPro" id="IPR011006">
    <property type="entry name" value="CheY-like_superfamily"/>
</dbReference>
<protein>
    <recommendedName>
        <fullName evidence="9">Diguanylate cyclase</fullName>
    </recommendedName>
</protein>
<dbReference type="GO" id="GO:0043709">
    <property type="term" value="P:cell adhesion involved in single-species biofilm formation"/>
    <property type="evidence" value="ECO:0007669"/>
    <property type="project" value="TreeGrafter"/>
</dbReference>
<dbReference type="PANTHER" id="PTHR45138:SF9">
    <property type="entry name" value="DIGUANYLATE CYCLASE DGCM-RELATED"/>
    <property type="match status" value="1"/>
</dbReference>
<dbReference type="InterPro" id="IPR000160">
    <property type="entry name" value="GGDEF_dom"/>
</dbReference>
<dbReference type="Gene3D" id="3.40.50.2300">
    <property type="match status" value="2"/>
</dbReference>
<dbReference type="InterPro" id="IPR043128">
    <property type="entry name" value="Rev_trsase/Diguanyl_cyclase"/>
</dbReference>
<organism evidence="7 8">
    <name type="scientific">Ornatilinea apprima</name>
    <dbReference type="NCBI Taxonomy" id="1134406"/>
    <lineage>
        <taxon>Bacteria</taxon>
        <taxon>Bacillati</taxon>
        <taxon>Chloroflexota</taxon>
        <taxon>Anaerolineae</taxon>
        <taxon>Anaerolineales</taxon>
        <taxon>Anaerolineaceae</taxon>
        <taxon>Ornatilinea</taxon>
    </lineage>
</organism>
<comment type="caution">
    <text evidence="7">The sequence shown here is derived from an EMBL/GenBank/DDBJ whole genome shotgun (WGS) entry which is preliminary data.</text>
</comment>
<gene>
    <name evidence="7" type="ORF">ADN00_07690</name>
</gene>
<feature type="coiled-coil region" evidence="3">
    <location>
        <begin position="65"/>
        <end position="113"/>
    </location>
</feature>
<evidence type="ECO:0000259" key="6">
    <source>
        <dbReference type="PROSITE" id="PS50894"/>
    </source>
</evidence>
<feature type="modified residue" description="4-aspartylphosphate" evidence="2">
    <location>
        <position position="307"/>
    </location>
</feature>
<name>A0A0P6XF99_9CHLR</name>
<dbReference type="SUPFAM" id="SSF55073">
    <property type="entry name" value="Nucleotide cyclase"/>
    <property type="match status" value="1"/>
</dbReference>
<evidence type="ECO:0000256" key="2">
    <source>
        <dbReference type="PROSITE-ProRule" id="PRU00169"/>
    </source>
</evidence>
<dbReference type="NCBIfam" id="TIGR00254">
    <property type="entry name" value="GGDEF"/>
    <property type="match status" value="1"/>
</dbReference>
<evidence type="ECO:0000259" key="4">
    <source>
        <dbReference type="PROSITE" id="PS50110"/>
    </source>
</evidence>
<sequence>MGETDTSPQDNHSGASSTIHELSARIMQLASFLNANLQHDRAVTELSSIKNLAVELAGRSGALGLHEVNQSAKNIESEINQILTERGLTRSTIEAIHEEVSQLKQSLEEIQTAKLPAAPAPRETKFRQYGQLVYLEETTSTDQQELITQIGYFGYQVNSFHTMEELKESINNSLPTAVLMDVVFSNGELRDAAFIHDLQDSLPAHVPLIFISEYDDLSSRLQAVRSGGVAYFTKPVDVVSLIDALDRASGSHPIEPYRVLLVEDSKFQAKLYAQVLIKAGMQVNIITDPMTILEALAEFNPDLVLLDMYMPDCTGMELAQVIRQNETFVSVPIVYLSSETDKDKQLEAMSFGGDDFLAKPIQPHHLITAVTSRVERYRKLRSFMTRDGLTGLFNHTTIKERLEQEISRARRHNITISFAMLDLDQFKKINDTYGHPTGDRVLRSLSRLLKQRLRRTDIIGRYGGEEFAIILTETDAETARKVLDELRRGFANINQVSGSRRFKTTFSCGVAEFPAYSSAAAITDAADHALYLSKLQGRNRVEIAPPPPSEYNEL</sequence>
<dbReference type="PROSITE" id="PS50894">
    <property type="entry name" value="HPT"/>
    <property type="match status" value="1"/>
</dbReference>
<evidence type="ECO:0000313" key="8">
    <source>
        <dbReference type="Proteomes" id="UP000050417"/>
    </source>
</evidence>
<dbReference type="Gene3D" id="3.30.70.270">
    <property type="match status" value="1"/>
</dbReference>
<keyword evidence="2" id="KW-0597">Phosphoprotein</keyword>
<dbReference type="InterPro" id="IPR029787">
    <property type="entry name" value="Nucleotide_cyclase"/>
</dbReference>
<feature type="domain" description="Response regulatory" evidence="4">
    <location>
        <begin position="132"/>
        <end position="249"/>
    </location>
</feature>
<dbReference type="AlphaFoldDB" id="A0A0P6XF99"/>
<proteinExistence type="predicted"/>
<evidence type="ECO:0000313" key="7">
    <source>
        <dbReference type="EMBL" id="KPL78325.1"/>
    </source>
</evidence>
<dbReference type="SMART" id="SM00267">
    <property type="entry name" value="GGDEF"/>
    <property type="match status" value="1"/>
</dbReference>
<dbReference type="GO" id="GO:1902201">
    <property type="term" value="P:negative regulation of bacterial-type flagellum-dependent cell motility"/>
    <property type="evidence" value="ECO:0007669"/>
    <property type="project" value="TreeGrafter"/>
</dbReference>
<reference evidence="7 8" key="1">
    <citation type="submission" date="2015-07" db="EMBL/GenBank/DDBJ databases">
        <title>Genome sequence of Ornatilinea apprima DSM 23815.</title>
        <authorList>
            <person name="Hemp J."/>
            <person name="Ward L.M."/>
            <person name="Pace L.A."/>
            <person name="Fischer W.W."/>
        </authorList>
    </citation>
    <scope>NUCLEOTIDE SEQUENCE [LARGE SCALE GENOMIC DNA]</scope>
    <source>
        <strain evidence="7 8">P3M-1</strain>
    </source>
</reference>
<dbReference type="GO" id="GO:0052621">
    <property type="term" value="F:diguanylate cyclase activity"/>
    <property type="evidence" value="ECO:0007669"/>
    <property type="project" value="TreeGrafter"/>
</dbReference>
<dbReference type="PROSITE" id="PS50887">
    <property type="entry name" value="GGDEF"/>
    <property type="match status" value="1"/>
</dbReference>
<keyword evidence="3" id="KW-0175">Coiled coil</keyword>
<keyword evidence="8" id="KW-1185">Reference proteome</keyword>
<comment type="caution">
    <text evidence="1">Lacks conserved residue(s) required for the propagation of feature annotation.</text>
</comment>
<feature type="domain" description="Response regulatory" evidence="4">
    <location>
        <begin position="258"/>
        <end position="374"/>
    </location>
</feature>
<evidence type="ECO:0000256" key="1">
    <source>
        <dbReference type="PROSITE-ProRule" id="PRU00110"/>
    </source>
</evidence>
<evidence type="ECO:0000256" key="3">
    <source>
        <dbReference type="SAM" id="Coils"/>
    </source>
</evidence>
<dbReference type="InterPro" id="IPR008207">
    <property type="entry name" value="Sig_transdc_His_kin_Hpt_dom"/>
</dbReference>
<dbReference type="CDD" id="cd01949">
    <property type="entry name" value="GGDEF"/>
    <property type="match status" value="1"/>
</dbReference>
<feature type="modified residue" description="4-aspartylphosphate" evidence="2">
    <location>
        <position position="181"/>
    </location>
</feature>
<dbReference type="FunFam" id="3.40.50.2300:FF:000346">
    <property type="entry name" value="Diguanylate cyclase response regulator"/>
    <property type="match status" value="1"/>
</dbReference>
<dbReference type="SUPFAM" id="SSF52172">
    <property type="entry name" value="CheY-like"/>
    <property type="match status" value="2"/>
</dbReference>
<dbReference type="Proteomes" id="UP000050417">
    <property type="component" value="Unassembled WGS sequence"/>
</dbReference>
<dbReference type="Pfam" id="PF00072">
    <property type="entry name" value="Response_reg"/>
    <property type="match status" value="1"/>
</dbReference>
<evidence type="ECO:0008006" key="9">
    <source>
        <dbReference type="Google" id="ProtNLM"/>
    </source>
</evidence>
<dbReference type="Pfam" id="PF00990">
    <property type="entry name" value="GGDEF"/>
    <property type="match status" value="1"/>
</dbReference>
<dbReference type="GO" id="GO:0000160">
    <property type="term" value="P:phosphorelay signal transduction system"/>
    <property type="evidence" value="ECO:0007669"/>
    <property type="project" value="InterPro"/>
</dbReference>
<feature type="domain" description="GGDEF" evidence="5">
    <location>
        <begin position="414"/>
        <end position="546"/>
    </location>
</feature>
<dbReference type="CDD" id="cd00156">
    <property type="entry name" value="REC"/>
    <property type="match status" value="2"/>
</dbReference>
<dbReference type="EMBL" id="LGCL01000019">
    <property type="protein sequence ID" value="KPL78325.1"/>
    <property type="molecule type" value="Genomic_DNA"/>
</dbReference>
<dbReference type="STRING" id="1134406.ADN00_07690"/>
<accession>A0A0P6XF99</accession>
<dbReference type="PROSITE" id="PS50110">
    <property type="entry name" value="RESPONSE_REGULATORY"/>
    <property type="match status" value="2"/>
</dbReference>
<dbReference type="GO" id="GO:0005886">
    <property type="term" value="C:plasma membrane"/>
    <property type="evidence" value="ECO:0007669"/>
    <property type="project" value="TreeGrafter"/>
</dbReference>
<evidence type="ECO:0000259" key="5">
    <source>
        <dbReference type="PROSITE" id="PS50887"/>
    </source>
</evidence>
<dbReference type="FunFam" id="3.30.70.270:FF:000001">
    <property type="entry name" value="Diguanylate cyclase domain protein"/>
    <property type="match status" value="1"/>
</dbReference>
<dbReference type="PANTHER" id="PTHR45138">
    <property type="entry name" value="REGULATORY COMPONENTS OF SENSORY TRANSDUCTION SYSTEM"/>
    <property type="match status" value="1"/>
</dbReference>